<comment type="caution">
    <text evidence="9">The sequence shown here is derived from an EMBL/GenBank/DDBJ whole genome shotgun (WGS) entry which is preliminary data.</text>
</comment>
<dbReference type="GO" id="GO:0005886">
    <property type="term" value="C:plasma membrane"/>
    <property type="evidence" value="ECO:0007669"/>
    <property type="project" value="UniProtKB-SubCell"/>
</dbReference>
<name>A0AAP2CTI4_9RHOB</name>
<keyword evidence="10" id="KW-1185">Reference proteome</keyword>
<comment type="subcellular location">
    <subcellularLocation>
        <location evidence="1">Cell inner membrane</location>
    </subcellularLocation>
</comment>
<dbReference type="PANTHER" id="PTHR30462:SF0">
    <property type="entry name" value="INTERMEMBRANE TRANSPORT PROTEIN YEBT"/>
    <property type="match status" value="1"/>
</dbReference>
<dbReference type="RefSeq" id="WP_327795684.1">
    <property type="nucleotide sequence ID" value="NZ_JADQAZ010000004.1"/>
</dbReference>
<keyword evidence="3" id="KW-0997">Cell inner membrane</keyword>
<dbReference type="Proteomes" id="UP001315686">
    <property type="component" value="Unassembled WGS sequence"/>
</dbReference>
<keyword evidence="5 7" id="KW-1133">Transmembrane helix</keyword>
<evidence type="ECO:0000256" key="3">
    <source>
        <dbReference type="ARBA" id="ARBA00022519"/>
    </source>
</evidence>
<dbReference type="EMBL" id="JADQAZ010000004">
    <property type="protein sequence ID" value="MBT0959450.1"/>
    <property type="molecule type" value="Genomic_DNA"/>
</dbReference>
<dbReference type="Pfam" id="PF02470">
    <property type="entry name" value="MlaD"/>
    <property type="match status" value="1"/>
</dbReference>
<evidence type="ECO:0000256" key="6">
    <source>
        <dbReference type="ARBA" id="ARBA00023136"/>
    </source>
</evidence>
<evidence type="ECO:0000256" key="7">
    <source>
        <dbReference type="SAM" id="Phobius"/>
    </source>
</evidence>
<reference evidence="9 10" key="1">
    <citation type="journal article" date="2021" name="Arch. Microbiol.">
        <title>Harenicola maris gen. nov., sp. nov. isolated from the Sea of Japan shallow sediments.</title>
        <authorList>
            <person name="Romanenko L.A."/>
            <person name="Kurilenko V.V."/>
            <person name="Chernysheva N.Y."/>
            <person name="Tekutyeva L.A."/>
            <person name="Velansky P.V."/>
            <person name="Svetashev V.I."/>
            <person name="Isaeva M.P."/>
        </authorList>
    </citation>
    <scope>NUCLEOTIDE SEQUENCE [LARGE SCALE GENOMIC DNA]</scope>
    <source>
        <strain evidence="9 10">KMM 3653</strain>
    </source>
</reference>
<proteinExistence type="predicted"/>
<evidence type="ECO:0000256" key="1">
    <source>
        <dbReference type="ARBA" id="ARBA00004533"/>
    </source>
</evidence>
<dbReference type="InterPro" id="IPR051800">
    <property type="entry name" value="PqiA-PqiB_transport"/>
</dbReference>
<keyword evidence="4 7" id="KW-0812">Transmembrane</keyword>
<dbReference type="InterPro" id="IPR003399">
    <property type="entry name" value="Mce/MlaD"/>
</dbReference>
<keyword evidence="6 7" id="KW-0472">Membrane</keyword>
<sequence>MTQVPNVPLKPARRSFLERASFIWLLPIGALLIVAIVAWQSYNERGRLIYVTFENGSGLVANSTELRYRDVSVGLVEKVTLSEGLEAVEVAIRLSKEIGPYVDGTSQFWVVRPELTTQGVTGLDTVLSGVYIEGIWDAEADPIQDHFEGRPEVPLFRADKPGLQITLRSSPTGQLVDDGPITFRGIEVGRIGKAYIDPTTGLALAEAIIYEPHDQLINDSTRFWDASGFSFTVGAAGASIDFTSLASLLAGGITFKTFVSGSDRTTDGALFQVYNDETSARNSIFNKSQVEELTVSVIFDDNISGLAIDAPVELSGLRIGRVTAVTGVIDTDAFGDNRVRLNALLSIQPSRLGMEGEVSAEAALEFLTNRATQGLRAQLTTASLLTGGLKVQFVSVDDARPAVVRQNDEGIAILPVTQSDISDAEATVEGLISRVNRLPVETLMASAIDFLDAARNLVSDEDLRETPEELRRLLADINKVVASDDVQSVAGNLNGVLGQIQVLLAELEREQAVARLLAAVDSAQEAIDKVDASIEGVPALVAEVTAVATTARGLPLDDLVTRVTSLVQTADELAKTEGVQELPVQLNAALAEVNATLAELREGGAIGNVNATLSSARDAADAVAVSTKDLPAVIDRLNRVLEQASRTIQGYDSGETISRDAKAALRDIQKAAAAVSSLARTLERNPSSLIRGRN</sequence>
<feature type="domain" description="Mce/MlaD" evidence="8">
    <location>
        <begin position="46"/>
        <end position="126"/>
    </location>
</feature>
<evidence type="ECO:0000313" key="10">
    <source>
        <dbReference type="Proteomes" id="UP001315686"/>
    </source>
</evidence>
<gene>
    <name evidence="9" type="ORF">IV417_18825</name>
</gene>
<evidence type="ECO:0000313" key="9">
    <source>
        <dbReference type="EMBL" id="MBT0959450.1"/>
    </source>
</evidence>
<evidence type="ECO:0000256" key="2">
    <source>
        <dbReference type="ARBA" id="ARBA00022475"/>
    </source>
</evidence>
<protein>
    <submittedName>
        <fullName evidence="9">MCE family protein</fullName>
    </submittedName>
</protein>
<evidence type="ECO:0000259" key="8">
    <source>
        <dbReference type="Pfam" id="PF02470"/>
    </source>
</evidence>
<accession>A0AAP2CTI4</accession>
<dbReference type="PANTHER" id="PTHR30462">
    <property type="entry name" value="INTERMEMBRANE TRANSPORT PROTEIN PQIB-RELATED"/>
    <property type="match status" value="1"/>
</dbReference>
<evidence type="ECO:0000256" key="4">
    <source>
        <dbReference type="ARBA" id="ARBA00022692"/>
    </source>
</evidence>
<keyword evidence="2" id="KW-1003">Cell membrane</keyword>
<evidence type="ECO:0000256" key="5">
    <source>
        <dbReference type="ARBA" id="ARBA00022989"/>
    </source>
</evidence>
<organism evidence="9 10">
    <name type="scientific">Harenicola maris</name>
    <dbReference type="NCBI Taxonomy" id="2841044"/>
    <lineage>
        <taxon>Bacteria</taxon>
        <taxon>Pseudomonadati</taxon>
        <taxon>Pseudomonadota</taxon>
        <taxon>Alphaproteobacteria</taxon>
        <taxon>Rhodobacterales</taxon>
        <taxon>Paracoccaceae</taxon>
        <taxon>Harenicola</taxon>
    </lineage>
</organism>
<dbReference type="AlphaFoldDB" id="A0AAP2CTI4"/>
<feature type="transmembrane region" description="Helical" evidence="7">
    <location>
        <begin position="21"/>
        <end position="42"/>
    </location>
</feature>